<keyword evidence="7" id="KW-1185">Reference proteome</keyword>
<evidence type="ECO:0000256" key="2">
    <source>
        <dbReference type="SAM" id="MobiDB-lite"/>
    </source>
</evidence>
<dbReference type="PANTHER" id="PTHR12689">
    <property type="entry name" value="A1 CISTRON SPLICING FACTOR AAR2-RELATED"/>
    <property type="match status" value="1"/>
</dbReference>
<dbReference type="Proteomes" id="UP000054408">
    <property type="component" value="Unassembled WGS sequence"/>
</dbReference>
<dbReference type="Pfam" id="PF20981">
    <property type="entry name" value="AAR2_1st"/>
    <property type="match status" value="1"/>
</dbReference>
<evidence type="ECO:0000259" key="4">
    <source>
        <dbReference type="Pfam" id="PF05282"/>
    </source>
</evidence>
<dbReference type="RefSeq" id="XP_013756251.1">
    <property type="nucleotide sequence ID" value="XM_013900797.1"/>
</dbReference>
<dbReference type="GeneID" id="25566278"/>
<dbReference type="Gene3D" id="2.60.34.20">
    <property type="match status" value="1"/>
</dbReference>
<dbReference type="eggNOG" id="KOG3937">
    <property type="taxonomic scope" value="Eukaryota"/>
</dbReference>
<feature type="domain" description="AAR2 C-terminal" evidence="4">
    <location>
        <begin position="212"/>
        <end position="358"/>
    </location>
</feature>
<keyword evidence="3" id="KW-0812">Transmembrane</keyword>
<feature type="region of interest" description="Disordered" evidence="2">
    <location>
        <begin position="410"/>
        <end position="437"/>
    </location>
</feature>
<dbReference type="CDD" id="cd13778">
    <property type="entry name" value="Aar2_C"/>
    <property type="match status" value="1"/>
</dbReference>
<organism evidence="6 7">
    <name type="scientific">Thecamonas trahens ATCC 50062</name>
    <dbReference type="NCBI Taxonomy" id="461836"/>
    <lineage>
        <taxon>Eukaryota</taxon>
        <taxon>Apusozoa</taxon>
        <taxon>Apusomonadida</taxon>
        <taxon>Apusomonadidae</taxon>
        <taxon>Thecamonas</taxon>
    </lineage>
</organism>
<feature type="domain" description="AAR2 N-terminal" evidence="5">
    <location>
        <begin position="19"/>
        <end position="162"/>
    </location>
</feature>
<dbReference type="STRING" id="461836.A0A0L0DGT8"/>
<gene>
    <name evidence="6" type="ORF">AMSG_07345</name>
</gene>
<keyword evidence="3" id="KW-0472">Membrane</keyword>
<sequence>MSMGTKMGYEEATAVNAESGTVLVVGVPAGSVVGVDGVGWRVTEAFAGIKMLPLDMLHFVTFAAADSHGSDAMPTGFWMSFEEALAPDEGRPGAKAVAVYRYEPKSEILVPHPDPVQAYRLALGVQSFDFDARLQPFPPSAVDGWRALSAPLTRGLVAALMPASGVLSGAGMPLSEAEAEMLGKSEQVQDENGGESGSEDLPRLAKFERKAFLAQVTGASRSAVGHDNSPMLRAVARKRPRGVLDVVGEFAFAFLGVFLVSSGACFVGWRARFEAFAAARHIWADEPTTFEVLLDLVVAQLDLMSNELFADLLIEDATSNAVRTWVGSLARTAAELDLVGQARELADAARDRFGWELELEGEQRALDRVVGGLAATALDDAAAIQAALCAEFGDDAPTVVLPIADDMQTESSHARTASAAAGPRPHRASKPGWSATKASDAASISASAVRDMWV</sequence>
<keyword evidence="3" id="KW-1133">Transmembrane helix</keyword>
<dbReference type="InterPro" id="IPR033648">
    <property type="entry name" value="AAR2_C"/>
</dbReference>
<evidence type="ECO:0000313" key="6">
    <source>
        <dbReference type="EMBL" id="KNC51331.1"/>
    </source>
</evidence>
<dbReference type="EMBL" id="GL349466">
    <property type="protein sequence ID" value="KNC51331.1"/>
    <property type="molecule type" value="Genomic_DNA"/>
</dbReference>
<name>A0A0L0DGT8_THETB</name>
<dbReference type="GO" id="GO:0000244">
    <property type="term" value="P:spliceosomal tri-snRNP complex assembly"/>
    <property type="evidence" value="ECO:0007669"/>
    <property type="project" value="TreeGrafter"/>
</dbReference>
<evidence type="ECO:0000256" key="3">
    <source>
        <dbReference type="SAM" id="Phobius"/>
    </source>
</evidence>
<evidence type="ECO:0000259" key="5">
    <source>
        <dbReference type="Pfam" id="PF20981"/>
    </source>
</evidence>
<dbReference type="PANTHER" id="PTHR12689:SF4">
    <property type="entry name" value="PROTEIN AAR2 HOMOLOG"/>
    <property type="match status" value="1"/>
</dbReference>
<dbReference type="Gene3D" id="1.25.40.550">
    <property type="entry name" value="Aar2, C-terminal domain-like"/>
    <property type="match status" value="1"/>
</dbReference>
<dbReference type="InterPro" id="IPR038516">
    <property type="entry name" value="AAR2_N_sf"/>
</dbReference>
<dbReference type="InterPro" id="IPR033647">
    <property type="entry name" value="Aar2_N"/>
</dbReference>
<evidence type="ECO:0000313" key="7">
    <source>
        <dbReference type="Proteomes" id="UP000054408"/>
    </source>
</evidence>
<dbReference type="InterPro" id="IPR007946">
    <property type="entry name" value="AAR2"/>
</dbReference>
<protein>
    <submittedName>
        <fullName evidence="6">Uncharacterized protein</fullName>
    </submittedName>
</protein>
<reference evidence="6 7" key="1">
    <citation type="submission" date="2010-05" db="EMBL/GenBank/DDBJ databases">
        <title>The Genome Sequence of Thecamonas trahens ATCC 50062.</title>
        <authorList>
            <consortium name="The Broad Institute Genome Sequencing Platform"/>
            <person name="Russ C."/>
            <person name="Cuomo C."/>
            <person name="Shea T."/>
            <person name="Young S.K."/>
            <person name="Zeng Q."/>
            <person name="Koehrsen M."/>
            <person name="Haas B."/>
            <person name="Borodovsky M."/>
            <person name="Guigo R."/>
            <person name="Alvarado L."/>
            <person name="Berlin A."/>
            <person name="Bochicchio J."/>
            <person name="Borenstein D."/>
            <person name="Chapman S."/>
            <person name="Chen Z."/>
            <person name="Freedman E."/>
            <person name="Gellesch M."/>
            <person name="Goldberg J."/>
            <person name="Griggs A."/>
            <person name="Gujja S."/>
            <person name="Heilman E."/>
            <person name="Heiman D."/>
            <person name="Hepburn T."/>
            <person name="Howarth C."/>
            <person name="Jen D."/>
            <person name="Larson L."/>
            <person name="Mehta T."/>
            <person name="Park D."/>
            <person name="Pearson M."/>
            <person name="Roberts A."/>
            <person name="Saif S."/>
            <person name="Shenoy N."/>
            <person name="Sisk P."/>
            <person name="Stolte C."/>
            <person name="Sykes S."/>
            <person name="Thomson T."/>
            <person name="Walk T."/>
            <person name="White J."/>
            <person name="Yandava C."/>
            <person name="Burger G."/>
            <person name="Gray M.W."/>
            <person name="Holland P.W.H."/>
            <person name="King N."/>
            <person name="Lang F.B.F."/>
            <person name="Roger A.J."/>
            <person name="Ruiz-Trillo I."/>
            <person name="Lander E."/>
            <person name="Nusbaum C."/>
        </authorList>
    </citation>
    <scope>NUCLEOTIDE SEQUENCE [LARGE SCALE GENOMIC DNA]</scope>
    <source>
        <strain evidence="6 7">ATCC 50062</strain>
    </source>
</reference>
<comment type="similarity">
    <text evidence="1">Belongs to the AAR2 family.</text>
</comment>
<dbReference type="Pfam" id="PF05282">
    <property type="entry name" value="AAR2"/>
    <property type="match status" value="1"/>
</dbReference>
<feature type="transmembrane region" description="Helical" evidence="3">
    <location>
        <begin position="246"/>
        <end position="269"/>
    </location>
</feature>
<dbReference type="InterPro" id="IPR038514">
    <property type="entry name" value="AAR2_C_sf"/>
</dbReference>
<dbReference type="AlphaFoldDB" id="A0A0L0DGT8"/>
<accession>A0A0L0DGT8</accession>
<evidence type="ECO:0000256" key="1">
    <source>
        <dbReference type="ARBA" id="ARBA00006281"/>
    </source>
</evidence>
<proteinExistence type="inferred from homology"/>